<dbReference type="SUPFAM" id="SSF56601">
    <property type="entry name" value="beta-lactamase/transpeptidase-like"/>
    <property type="match status" value="1"/>
</dbReference>
<dbReference type="Pfam" id="PF00144">
    <property type="entry name" value="Beta-lactamase"/>
    <property type="match status" value="1"/>
</dbReference>
<dbReference type="InterPro" id="IPR001466">
    <property type="entry name" value="Beta-lactam-related"/>
</dbReference>
<protein>
    <submittedName>
        <fullName evidence="4">Beta-lactamase/transpeptidase-like protein</fullName>
    </submittedName>
</protein>
<reference evidence="4" key="1">
    <citation type="journal article" date="2020" name="Phytopathology">
        <title>Genome sequence of the chestnut blight fungus Cryphonectria parasitica EP155: A fundamental resource for an archetypical invasive plant pathogen.</title>
        <authorList>
            <person name="Crouch J.A."/>
            <person name="Dawe A."/>
            <person name="Aerts A."/>
            <person name="Barry K."/>
            <person name="Churchill A.C.L."/>
            <person name="Grimwood J."/>
            <person name="Hillman B."/>
            <person name="Milgroom M.G."/>
            <person name="Pangilinan J."/>
            <person name="Smith M."/>
            <person name="Salamov A."/>
            <person name="Schmutz J."/>
            <person name="Yadav J."/>
            <person name="Grigoriev I.V."/>
            <person name="Nuss D."/>
        </authorList>
    </citation>
    <scope>NUCLEOTIDE SEQUENCE</scope>
    <source>
        <strain evidence="4">EP155</strain>
    </source>
</reference>
<comment type="similarity">
    <text evidence="1">Belongs to the class-A beta-lactamase family.</text>
</comment>
<dbReference type="Gene3D" id="3.40.710.10">
    <property type="entry name" value="DD-peptidase/beta-lactamase superfamily"/>
    <property type="match status" value="1"/>
</dbReference>
<dbReference type="EMBL" id="MU032347">
    <property type="protein sequence ID" value="KAF3766333.1"/>
    <property type="molecule type" value="Genomic_DNA"/>
</dbReference>
<proteinExistence type="inferred from homology"/>
<gene>
    <name evidence="4" type="ORF">M406DRAFT_330161</name>
</gene>
<name>A0A9P4Y435_CRYP1</name>
<keyword evidence="2" id="KW-0378">Hydrolase</keyword>
<organism evidence="4 5">
    <name type="scientific">Cryphonectria parasitica (strain ATCC 38755 / EP155)</name>
    <dbReference type="NCBI Taxonomy" id="660469"/>
    <lineage>
        <taxon>Eukaryota</taxon>
        <taxon>Fungi</taxon>
        <taxon>Dikarya</taxon>
        <taxon>Ascomycota</taxon>
        <taxon>Pezizomycotina</taxon>
        <taxon>Sordariomycetes</taxon>
        <taxon>Sordariomycetidae</taxon>
        <taxon>Diaporthales</taxon>
        <taxon>Cryphonectriaceae</taxon>
        <taxon>Cryphonectria-Endothia species complex</taxon>
        <taxon>Cryphonectria</taxon>
    </lineage>
</organism>
<dbReference type="InterPro" id="IPR050789">
    <property type="entry name" value="Diverse_Enzym_Activities"/>
</dbReference>
<accession>A0A9P4Y435</accession>
<evidence type="ECO:0000256" key="1">
    <source>
        <dbReference type="ARBA" id="ARBA00009009"/>
    </source>
</evidence>
<evidence type="ECO:0000259" key="3">
    <source>
        <dbReference type="Pfam" id="PF00144"/>
    </source>
</evidence>
<dbReference type="OrthoDB" id="428260at2759"/>
<dbReference type="GeneID" id="63837614"/>
<comment type="caution">
    <text evidence="4">The sequence shown here is derived from an EMBL/GenBank/DDBJ whole genome shotgun (WGS) entry which is preliminary data.</text>
</comment>
<evidence type="ECO:0000313" key="5">
    <source>
        <dbReference type="Proteomes" id="UP000803844"/>
    </source>
</evidence>
<evidence type="ECO:0000313" key="4">
    <source>
        <dbReference type="EMBL" id="KAF3766333.1"/>
    </source>
</evidence>
<evidence type="ECO:0000256" key="2">
    <source>
        <dbReference type="ARBA" id="ARBA00022801"/>
    </source>
</evidence>
<keyword evidence="5" id="KW-1185">Reference proteome</keyword>
<dbReference type="GO" id="GO:0016787">
    <property type="term" value="F:hydrolase activity"/>
    <property type="evidence" value="ECO:0007669"/>
    <property type="project" value="UniProtKB-KW"/>
</dbReference>
<dbReference type="PANTHER" id="PTHR43283:SF17">
    <property type="entry name" value="(LOVD), PUTATIVE (AFU_ORTHOLOGUE AFUA_5G00920)-RELATED"/>
    <property type="match status" value="1"/>
</dbReference>
<dbReference type="InterPro" id="IPR012338">
    <property type="entry name" value="Beta-lactam/transpept-like"/>
</dbReference>
<feature type="domain" description="Beta-lactamase-related" evidence="3">
    <location>
        <begin position="5"/>
        <end position="202"/>
    </location>
</feature>
<sequence>MATAFENYVQQLVDEKKIPNAIFYASDATGAFHYHSTFGYASFEPDAQPMTADTYMWAASCTKLLTSISIMRLVEEGRLDLDGPVYDVLPELAELKIIKRAEPVPEYETPKNKITYRHLLSHTSGLGYDFIHPLLIAWRQQHPRQPGPVPKLFNLPLAFEPGTAWLYGCGLDWAGLAVERVTGMKLSQYMEKIIFMAVGVEQDAISFFPLKVPGSQFATMAQRLEDGTYTPGSQGTQDPSTTEYCYGGQGTFIRGGGYLKILQSLLAEDEKMLKRATVVEMFRPQLSAAQKKGMDEFVFSSPILTRVVARGSRKGEIDHCLCGIVDTEGKPGWRGKGTVAWGGAPNLTWFLDRENAICGFKGAQLMPAGDPVYVEISLEFEKAMCKLAGKIRSGI</sequence>
<dbReference type="Proteomes" id="UP000803844">
    <property type="component" value="Unassembled WGS sequence"/>
</dbReference>
<dbReference type="PANTHER" id="PTHR43283">
    <property type="entry name" value="BETA-LACTAMASE-RELATED"/>
    <property type="match status" value="1"/>
</dbReference>
<dbReference type="RefSeq" id="XP_040777294.1">
    <property type="nucleotide sequence ID" value="XM_040920485.1"/>
</dbReference>
<dbReference type="AlphaFoldDB" id="A0A9P4Y435"/>